<dbReference type="RefSeq" id="WP_009316150.1">
    <property type="nucleotide sequence ID" value="NZ_JARAVC010000228.1"/>
</dbReference>
<accession>A0A540QVA6</accession>
<gene>
    <name evidence="1" type="ORF">Sipo8835_15920</name>
</gene>
<sequence length="75" mass="8080">MEACGCGEEQIPWMLAEFGLLGTTALVLTCLFLMILAGWGLAWVVWLLRSRGGGGAEEKGSASGLSEFTWREDEA</sequence>
<proteinExistence type="predicted"/>
<reference evidence="1 2" key="1">
    <citation type="submission" date="2019-03" db="EMBL/GenBank/DDBJ databases">
        <title>Comparative genomic analyses of the sweetpotato soil rot pathogen, Streptomyces ipomoeae.</title>
        <authorList>
            <person name="Ruschel Soares N."/>
            <person name="Badger J.H."/>
            <person name="Huguet-Tapia J.C."/>
            <person name="Clark C.A."/>
            <person name="Pettis G.S."/>
        </authorList>
    </citation>
    <scope>NUCLEOTIDE SEQUENCE [LARGE SCALE GENOMIC DNA]</scope>
    <source>
        <strain evidence="1 2">88-35</strain>
    </source>
</reference>
<evidence type="ECO:0000313" key="1">
    <source>
        <dbReference type="EMBL" id="TQE34165.1"/>
    </source>
</evidence>
<organism evidence="1 2">
    <name type="scientific">Streptomyces ipomoeae</name>
    <dbReference type="NCBI Taxonomy" id="103232"/>
    <lineage>
        <taxon>Bacteria</taxon>
        <taxon>Bacillati</taxon>
        <taxon>Actinomycetota</taxon>
        <taxon>Actinomycetes</taxon>
        <taxon>Kitasatosporales</taxon>
        <taxon>Streptomycetaceae</taxon>
        <taxon>Streptomyces</taxon>
    </lineage>
</organism>
<evidence type="ECO:0000313" key="2">
    <source>
        <dbReference type="Proteomes" id="UP000318720"/>
    </source>
</evidence>
<dbReference type="EMBL" id="SPAZ01000138">
    <property type="protein sequence ID" value="TQE34165.1"/>
    <property type="molecule type" value="Genomic_DNA"/>
</dbReference>
<dbReference type="AlphaFoldDB" id="A0A540QVA6"/>
<dbReference type="Proteomes" id="UP000318720">
    <property type="component" value="Unassembled WGS sequence"/>
</dbReference>
<name>A0A540QVA6_9ACTN</name>
<protein>
    <submittedName>
        <fullName evidence="1">Uncharacterized protein</fullName>
    </submittedName>
</protein>
<comment type="caution">
    <text evidence="1">The sequence shown here is derived from an EMBL/GenBank/DDBJ whole genome shotgun (WGS) entry which is preliminary data.</text>
</comment>